<dbReference type="InterPro" id="IPR006612">
    <property type="entry name" value="THAP_Znf"/>
</dbReference>
<dbReference type="Pfam" id="PF05485">
    <property type="entry name" value="THAP"/>
    <property type="match status" value="1"/>
</dbReference>
<gene>
    <name evidence="8" type="ORF">NQ314_012679</name>
</gene>
<dbReference type="AlphaFoldDB" id="A0AAV8XAN5"/>
<keyword evidence="4 5" id="KW-0238">DNA-binding</keyword>
<dbReference type="SUPFAM" id="SSF57716">
    <property type="entry name" value="Glucocorticoid receptor-like (DNA-binding domain)"/>
    <property type="match status" value="1"/>
</dbReference>
<dbReference type="PROSITE" id="PS50950">
    <property type="entry name" value="ZF_THAP"/>
    <property type="match status" value="1"/>
</dbReference>
<evidence type="ECO:0000256" key="6">
    <source>
        <dbReference type="SAM" id="MobiDB-lite"/>
    </source>
</evidence>
<keyword evidence="9" id="KW-1185">Reference proteome</keyword>
<keyword evidence="2 5" id="KW-0863">Zinc-finger</keyword>
<evidence type="ECO:0000256" key="4">
    <source>
        <dbReference type="ARBA" id="ARBA00023125"/>
    </source>
</evidence>
<dbReference type="PANTHER" id="PTHR46927:SF3">
    <property type="entry name" value="THAP-TYPE DOMAIN-CONTAINING PROTEIN"/>
    <property type="match status" value="1"/>
</dbReference>
<keyword evidence="1" id="KW-0479">Metal-binding</keyword>
<evidence type="ECO:0000313" key="8">
    <source>
        <dbReference type="EMBL" id="KAJ8935702.1"/>
    </source>
</evidence>
<accession>A0AAV8XAN5</accession>
<keyword evidence="3" id="KW-0862">Zinc</keyword>
<dbReference type="PANTHER" id="PTHR46927">
    <property type="entry name" value="AGAP005574-PA"/>
    <property type="match status" value="1"/>
</dbReference>
<feature type="domain" description="THAP-type" evidence="7">
    <location>
        <begin position="5"/>
        <end position="92"/>
    </location>
</feature>
<proteinExistence type="predicted"/>
<organism evidence="8 9">
    <name type="scientific">Rhamnusium bicolor</name>
    <dbReference type="NCBI Taxonomy" id="1586634"/>
    <lineage>
        <taxon>Eukaryota</taxon>
        <taxon>Metazoa</taxon>
        <taxon>Ecdysozoa</taxon>
        <taxon>Arthropoda</taxon>
        <taxon>Hexapoda</taxon>
        <taxon>Insecta</taxon>
        <taxon>Pterygota</taxon>
        <taxon>Neoptera</taxon>
        <taxon>Endopterygota</taxon>
        <taxon>Coleoptera</taxon>
        <taxon>Polyphaga</taxon>
        <taxon>Cucujiformia</taxon>
        <taxon>Chrysomeloidea</taxon>
        <taxon>Cerambycidae</taxon>
        <taxon>Lepturinae</taxon>
        <taxon>Rhagiini</taxon>
        <taxon>Rhamnusium</taxon>
    </lineage>
</organism>
<feature type="region of interest" description="Disordered" evidence="6">
    <location>
        <begin position="93"/>
        <end position="116"/>
    </location>
</feature>
<protein>
    <recommendedName>
        <fullName evidence="7">THAP-type domain-containing protein</fullName>
    </recommendedName>
</protein>
<dbReference type="GO" id="GO:0008270">
    <property type="term" value="F:zinc ion binding"/>
    <property type="evidence" value="ECO:0007669"/>
    <property type="project" value="UniProtKB-KW"/>
</dbReference>
<dbReference type="InterPro" id="IPR052224">
    <property type="entry name" value="THAP_domain_protein"/>
</dbReference>
<name>A0AAV8XAN5_9CUCU</name>
<evidence type="ECO:0000256" key="2">
    <source>
        <dbReference type="ARBA" id="ARBA00022771"/>
    </source>
</evidence>
<comment type="caution">
    <text evidence="8">The sequence shown here is derived from an EMBL/GenBank/DDBJ whole genome shotgun (WGS) entry which is preliminary data.</text>
</comment>
<dbReference type="GO" id="GO:0003677">
    <property type="term" value="F:DNA binding"/>
    <property type="evidence" value="ECO:0007669"/>
    <property type="project" value="UniProtKB-UniRule"/>
</dbReference>
<dbReference type="Gene3D" id="6.20.210.20">
    <property type="entry name" value="THAP domain"/>
    <property type="match status" value="1"/>
</dbReference>
<evidence type="ECO:0000259" key="7">
    <source>
        <dbReference type="PROSITE" id="PS50950"/>
    </source>
</evidence>
<feature type="compositionally biased region" description="Polar residues" evidence="6">
    <location>
        <begin position="93"/>
        <end position="107"/>
    </location>
</feature>
<evidence type="ECO:0000256" key="3">
    <source>
        <dbReference type="ARBA" id="ARBA00022833"/>
    </source>
</evidence>
<evidence type="ECO:0000256" key="1">
    <source>
        <dbReference type="ARBA" id="ARBA00022723"/>
    </source>
</evidence>
<dbReference type="InterPro" id="IPR038441">
    <property type="entry name" value="THAP_Znf_sf"/>
</dbReference>
<evidence type="ECO:0000256" key="5">
    <source>
        <dbReference type="PROSITE-ProRule" id="PRU00309"/>
    </source>
</evidence>
<dbReference type="SMART" id="SM00980">
    <property type="entry name" value="THAP"/>
    <property type="match status" value="1"/>
</dbReference>
<dbReference type="SMART" id="SM00692">
    <property type="entry name" value="DM3"/>
    <property type="match status" value="1"/>
</dbReference>
<evidence type="ECO:0000313" key="9">
    <source>
        <dbReference type="Proteomes" id="UP001162156"/>
    </source>
</evidence>
<dbReference type="Proteomes" id="UP001162156">
    <property type="component" value="Unassembled WGS sequence"/>
</dbReference>
<sequence length="188" mass="21616">MSIIMTRRTVATCKNSSSKTGRTMIYHSFPKNKTIRDVWVQRCKRDGKWNPDSYHVCSAHFTDEDYERDLKGELLNIPLKKKLQSGVVPSVNLSSIQRQNNPLGESNQSKRKDKISYRDSKKLVTELLNIKQSDNLLTIPEEHTTEQTSIASSDIHPDRTFEEVLSTVPEGIPYCHHSHDFQAEKIDM</sequence>
<reference evidence="8" key="1">
    <citation type="journal article" date="2023" name="Insect Mol. Biol.">
        <title>Genome sequencing provides insights into the evolution of gene families encoding plant cell wall-degrading enzymes in longhorned beetles.</title>
        <authorList>
            <person name="Shin N.R."/>
            <person name="Okamura Y."/>
            <person name="Kirsch R."/>
            <person name="Pauchet Y."/>
        </authorList>
    </citation>
    <scope>NUCLEOTIDE SEQUENCE</scope>
    <source>
        <strain evidence="8">RBIC_L_NR</strain>
    </source>
</reference>
<dbReference type="EMBL" id="JANEYF010003531">
    <property type="protein sequence ID" value="KAJ8935702.1"/>
    <property type="molecule type" value="Genomic_DNA"/>
</dbReference>